<accession>A0A8C0FUS9</accession>
<evidence type="ECO:0000256" key="1">
    <source>
        <dbReference type="SAM" id="MobiDB-lite"/>
    </source>
</evidence>
<dbReference type="InterPro" id="IPR050169">
    <property type="entry name" value="Krueppel_C2H2_ZnF"/>
</dbReference>
<dbReference type="PANTHER" id="PTHR23232:SF118">
    <property type="entry name" value="ZINC FINGER PROTEIN 746"/>
    <property type="match status" value="1"/>
</dbReference>
<dbReference type="PANTHER" id="PTHR23232">
    <property type="entry name" value="KRAB DOMAIN C2H2 ZINC FINGER"/>
    <property type="match status" value="1"/>
</dbReference>
<dbReference type="AlphaFoldDB" id="A0A8C0FUS9"/>
<protein>
    <recommendedName>
        <fullName evidence="2">KRAB domain-containing protein</fullName>
    </recommendedName>
</protein>
<dbReference type="CDD" id="cd07765">
    <property type="entry name" value="KRAB_A-box"/>
    <property type="match status" value="1"/>
</dbReference>
<proteinExistence type="predicted"/>
<dbReference type="InterPro" id="IPR001909">
    <property type="entry name" value="KRAB"/>
</dbReference>
<feature type="region of interest" description="Disordered" evidence="1">
    <location>
        <begin position="1"/>
        <end position="20"/>
    </location>
</feature>
<name>A0A8C0FUS9_BUBBB</name>
<dbReference type="Proteomes" id="UP000694567">
    <property type="component" value="Unplaced"/>
</dbReference>
<evidence type="ECO:0000259" key="2">
    <source>
        <dbReference type="PROSITE" id="PS50805"/>
    </source>
</evidence>
<reference evidence="3" key="1">
    <citation type="submission" date="2025-08" db="UniProtKB">
        <authorList>
            <consortium name="Ensembl"/>
        </authorList>
    </citation>
    <scope>IDENTIFICATION</scope>
</reference>
<reference evidence="3" key="2">
    <citation type="submission" date="2025-09" db="UniProtKB">
        <authorList>
            <consortium name="Ensembl"/>
        </authorList>
    </citation>
    <scope>IDENTIFICATION</scope>
</reference>
<dbReference type="PROSITE" id="PS50805">
    <property type="entry name" value="KRAB"/>
    <property type="match status" value="1"/>
</dbReference>
<dbReference type="InterPro" id="IPR036051">
    <property type="entry name" value="KRAB_dom_sf"/>
</dbReference>
<dbReference type="GO" id="GO:0006355">
    <property type="term" value="P:regulation of DNA-templated transcription"/>
    <property type="evidence" value="ECO:0007669"/>
    <property type="project" value="InterPro"/>
</dbReference>
<dbReference type="SMART" id="SM00349">
    <property type="entry name" value="KRAB"/>
    <property type="match status" value="1"/>
</dbReference>
<feature type="domain" description="KRAB" evidence="2">
    <location>
        <begin position="24"/>
        <end position="93"/>
    </location>
</feature>
<sequence>KPARGAGQQPGRPGQPPPGLRVPVTFDDISVYFNEQEWERLDRWQKDLYRAVMRGNYEMLISLGKVPSDPNHPMILCSPISVGSGWVGLDACS</sequence>
<feature type="compositionally biased region" description="Low complexity" evidence="1">
    <location>
        <begin position="1"/>
        <end position="12"/>
    </location>
</feature>
<dbReference type="SUPFAM" id="SSF109640">
    <property type="entry name" value="KRAB domain (Kruppel-associated box)"/>
    <property type="match status" value="1"/>
</dbReference>
<dbReference type="Pfam" id="PF01352">
    <property type="entry name" value="KRAB"/>
    <property type="match status" value="1"/>
</dbReference>
<evidence type="ECO:0000313" key="4">
    <source>
        <dbReference type="Proteomes" id="UP000694567"/>
    </source>
</evidence>
<organism evidence="3 4">
    <name type="scientific">Bubo bubo</name>
    <name type="common">Eurasian eagle-owl</name>
    <name type="synonym">Strix bubo</name>
    <dbReference type="NCBI Taxonomy" id="30461"/>
    <lineage>
        <taxon>Eukaryota</taxon>
        <taxon>Metazoa</taxon>
        <taxon>Chordata</taxon>
        <taxon>Craniata</taxon>
        <taxon>Vertebrata</taxon>
        <taxon>Euteleostomi</taxon>
        <taxon>Archelosauria</taxon>
        <taxon>Archosauria</taxon>
        <taxon>Dinosauria</taxon>
        <taxon>Saurischia</taxon>
        <taxon>Theropoda</taxon>
        <taxon>Coelurosauria</taxon>
        <taxon>Aves</taxon>
        <taxon>Neognathae</taxon>
        <taxon>Neoaves</taxon>
        <taxon>Telluraves</taxon>
        <taxon>Strigiformes</taxon>
        <taxon>Strigidae</taxon>
        <taxon>Bubo</taxon>
    </lineage>
</organism>
<dbReference type="Ensembl" id="ENSBOBT00000023710.1">
    <property type="protein sequence ID" value="ENSBOBP00000023197.1"/>
    <property type="gene ID" value="ENSBOBG00000013906.1"/>
</dbReference>
<dbReference type="Gene3D" id="6.10.140.140">
    <property type="match status" value="1"/>
</dbReference>
<evidence type="ECO:0000313" key="3">
    <source>
        <dbReference type="Ensembl" id="ENSBOBP00000023197.1"/>
    </source>
</evidence>
<keyword evidence="4" id="KW-1185">Reference proteome</keyword>